<feature type="compositionally biased region" description="Basic and acidic residues" evidence="4">
    <location>
        <begin position="666"/>
        <end position="680"/>
    </location>
</feature>
<dbReference type="InterPro" id="IPR008395">
    <property type="entry name" value="Agenet-like_dom"/>
</dbReference>
<feature type="region of interest" description="Disordered" evidence="4">
    <location>
        <begin position="363"/>
        <end position="416"/>
    </location>
</feature>
<dbReference type="AlphaFoldDB" id="A0A2G9HDE0"/>
<feature type="domain" description="Agenet" evidence="5">
    <location>
        <begin position="101"/>
        <end position="158"/>
    </location>
</feature>
<feature type="compositionally biased region" description="Polar residues" evidence="4">
    <location>
        <begin position="457"/>
        <end position="476"/>
    </location>
</feature>
<keyword evidence="2" id="KW-0341">Growth regulation</keyword>
<feature type="coiled-coil region" evidence="3">
    <location>
        <begin position="935"/>
        <end position="1004"/>
    </location>
</feature>
<dbReference type="Pfam" id="PF05266">
    <property type="entry name" value="DUF724"/>
    <property type="match status" value="1"/>
</dbReference>
<dbReference type="CDD" id="cd20405">
    <property type="entry name" value="Tudor_Agenet_AtDUF_rpt1_3"/>
    <property type="match status" value="2"/>
</dbReference>
<organism evidence="6 7">
    <name type="scientific">Handroanthus impetiginosus</name>
    <dbReference type="NCBI Taxonomy" id="429701"/>
    <lineage>
        <taxon>Eukaryota</taxon>
        <taxon>Viridiplantae</taxon>
        <taxon>Streptophyta</taxon>
        <taxon>Embryophyta</taxon>
        <taxon>Tracheophyta</taxon>
        <taxon>Spermatophyta</taxon>
        <taxon>Magnoliopsida</taxon>
        <taxon>eudicotyledons</taxon>
        <taxon>Gunneridae</taxon>
        <taxon>Pentapetalae</taxon>
        <taxon>asterids</taxon>
        <taxon>lamiids</taxon>
        <taxon>Lamiales</taxon>
        <taxon>Bignoniaceae</taxon>
        <taxon>Crescentiina</taxon>
        <taxon>Tabebuia alliance</taxon>
        <taxon>Handroanthus</taxon>
    </lineage>
</organism>
<keyword evidence="1" id="KW-0813">Transport</keyword>
<evidence type="ECO:0000313" key="7">
    <source>
        <dbReference type="Proteomes" id="UP000231279"/>
    </source>
</evidence>
<accession>A0A2G9HDE0</accession>
<name>A0A2G9HDE0_9LAMI</name>
<dbReference type="PANTHER" id="PTHR31917">
    <property type="entry name" value="AGENET DOMAIN-CONTAINING PROTEIN-RELATED"/>
    <property type="match status" value="1"/>
</dbReference>
<feature type="region of interest" description="Disordered" evidence="4">
    <location>
        <begin position="337"/>
        <end position="356"/>
    </location>
</feature>
<gene>
    <name evidence="6" type="ORF">CDL12_11800</name>
</gene>
<comment type="caution">
    <text evidence="6">The sequence shown here is derived from an EMBL/GenBank/DDBJ whole genome shotgun (WGS) entry which is preliminary data.</text>
</comment>
<feature type="domain" description="Agenet" evidence="5">
    <location>
        <begin position="242"/>
        <end position="298"/>
    </location>
</feature>
<feature type="region of interest" description="Disordered" evidence="4">
    <location>
        <begin position="605"/>
        <end position="685"/>
    </location>
</feature>
<feature type="compositionally biased region" description="Polar residues" evidence="4">
    <location>
        <begin position="378"/>
        <end position="404"/>
    </location>
</feature>
<dbReference type="PANTHER" id="PTHR31917:SF147">
    <property type="entry name" value="AGENET DOMAIN-CONTAINING PROTEIN"/>
    <property type="match status" value="1"/>
</dbReference>
<dbReference type="OrthoDB" id="687110at2759"/>
<reference evidence="7" key="1">
    <citation type="journal article" date="2018" name="Gigascience">
        <title>Genome assembly of the Pink Ipe (Handroanthus impetiginosus, Bignoniaceae), a highly valued, ecologically keystone Neotropical timber forest tree.</title>
        <authorList>
            <person name="Silva-Junior O.B."/>
            <person name="Grattapaglia D."/>
            <person name="Novaes E."/>
            <person name="Collevatti R.G."/>
        </authorList>
    </citation>
    <scope>NUCLEOTIDE SEQUENCE [LARGE SCALE GENOMIC DNA]</scope>
    <source>
        <strain evidence="7">cv. UFG-1</strain>
    </source>
</reference>
<proteinExistence type="predicted"/>
<protein>
    <recommendedName>
        <fullName evidence="5">Agenet domain-containing protein</fullName>
    </recommendedName>
</protein>
<feature type="region of interest" description="Disordered" evidence="4">
    <location>
        <begin position="457"/>
        <end position="489"/>
    </location>
</feature>
<dbReference type="SMART" id="SM00743">
    <property type="entry name" value="Agenet"/>
    <property type="match status" value="4"/>
</dbReference>
<dbReference type="InterPro" id="IPR014002">
    <property type="entry name" value="Agenet_dom_plant"/>
</dbReference>
<dbReference type="CDD" id="cd20406">
    <property type="entry name" value="Tudor_Agenet_AtDUF_rpt2_4"/>
    <property type="match status" value="2"/>
</dbReference>
<feature type="compositionally biased region" description="Polar residues" evidence="4">
    <location>
        <begin position="616"/>
        <end position="628"/>
    </location>
</feature>
<dbReference type="STRING" id="429701.A0A2G9HDE0"/>
<evidence type="ECO:0000256" key="2">
    <source>
        <dbReference type="ARBA" id="ARBA00022604"/>
    </source>
</evidence>
<evidence type="ECO:0000259" key="5">
    <source>
        <dbReference type="SMART" id="SM00743"/>
    </source>
</evidence>
<feature type="domain" description="Agenet" evidence="5">
    <location>
        <begin position="19"/>
        <end position="98"/>
    </location>
</feature>
<evidence type="ECO:0000256" key="3">
    <source>
        <dbReference type="SAM" id="Coils"/>
    </source>
</evidence>
<keyword evidence="3" id="KW-0175">Coiled coil</keyword>
<dbReference type="InterPro" id="IPR007930">
    <property type="entry name" value="DUF724"/>
</dbReference>
<sequence length="1013" mass="114282">MGGAATHPQQLIHHQRRRNHFTKGSLVEVRTKEEDFKGVFFSATVILSKTLSPKKGSRKNLKKLYVEYHDLLAHENGSDRLREYVDVSCVRPSPPFQEVVKGLEPGDVVDAFYKDGWWTGVVSRVVEGGERFVVTFEHPPDELEFGLADLRVHWEWVNGRWVRPGNKSIAGLMFDVGRKVEVSFDGEDRKDAWFPATIDKDVGNGAFLVEYVSENNDHKAQAVKVTVDSLHVRPCPPLLKDKNFVLLEKVDAFFDFGWWSGTITKHLENSRYVVFFKQMKRDKEFHQSELRPHLEWKDGKWFTSSQRQITLREDGSRTLPFLSLLCMWHKLSQEVPVSSSNDGTHGHHTDENSSASTATVLVDNLGDGKDNSDGKLLSSLTSTKGHSDQLNPDNQNSSYVTTSLTKRRQHLSYSRNALSQPLKMLKEGNVLGATEEDTQDKPIKEILSGFVSPVSVNNGANSATQAATGEQPTDNPSWGKRTQRKRRSVDAIRNVSEKINTASSSLMNSSTQLLQLESPEADVGGKEPDAVRNTAEDIQNEHSKEETELPIIIGLPCAGMGVKRVRRSGSKETWNIEKDEKQNLNDSTIQKTQDSKQLEIVEFSQKRKRGRPRKIQTGSIQNPVTGNAQRVAGPHYLNKKDDPHRTSNVNAMGIEAATPNQGKTAFSKDKLTTSRSDSENRQGSTMKRTIAKMDDKQVVRESIRLRENRSLKRGRRPITDSRDASRGKMMDLNSTVDVENVACEALNNGLDDEPLSKWIEEMHSPSVIDGSRLSPVSNVEQCTANVEKQRDVIALEEQSEKQPDSRMHACSSVDNVSIVPSEQQTLPFVKNTVLWKTIESMEVFQRIPQRPHFQPLVHFKESSREGLAIGYMVTFSSLVEKTSKLQLDDPKSITDEILETLADLERHGFDVMVVRDCVSEFLVVKSKQEKLVDETNEINNQILEHNQEKNRIEEEIWKINDEIKKLQGKLLLAESAREKEHVAIESLRAKLKETEENIKNVRLDFGGIASFAS</sequence>
<feature type="domain" description="Agenet" evidence="5">
    <location>
        <begin position="172"/>
        <end position="240"/>
    </location>
</feature>
<keyword evidence="7" id="KW-1185">Reference proteome</keyword>
<dbReference type="Proteomes" id="UP000231279">
    <property type="component" value="Unassembled WGS sequence"/>
</dbReference>
<dbReference type="EMBL" id="NKXS01002052">
    <property type="protein sequence ID" value="PIN15557.1"/>
    <property type="molecule type" value="Genomic_DNA"/>
</dbReference>
<dbReference type="Pfam" id="PF05641">
    <property type="entry name" value="Agenet"/>
    <property type="match status" value="3"/>
</dbReference>
<evidence type="ECO:0000256" key="1">
    <source>
        <dbReference type="ARBA" id="ARBA00022448"/>
    </source>
</evidence>
<evidence type="ECO:0000313" key="6">
    <source>
        <dbReference type="EMBL" id="PIN15557.1"/>
    </source>
</evidence>
<evidence type="ECO:0000256" key="4">
    <source>
        <dbReference type="SAM" id="MobiDB-lite"/>
    </source>
</evidence>